<organism evidence="2 3">
    <name type="scientific">Xenorhabdus lircayensis</name>
    <dbReference type="NCBI Taxonomy" id="2763499"/>
    <lineage>
        <taxon>Bacteria</taxon>
        <taxon>Pseudomonadati</taxon>
        <taxon>Pseudomonadota</taxon>
        <taxon>Gammaproteobacteria</taxon>
        <taxon>Enterobacterales</taxon>
        <taxon>Morganellaceae</taxon>
        <taxon>Xenorhabdus</taxon>
    </lineage>
</organism>
<name>A0ABS0U0I5_9GAMM</name>
<evidence type="ECO:0000256" key="1">
    <source>
        <dbReference type="SAM" id="MobiDB-lite"/>
    </source>
</evidence>
<comment type="caution">
    <text evidence="2">The sequence shown here is derived from an EMBL/GenBank/DDBJ whole genome shotgun (WGS) entry which is preliminary data.</text>
</comment>
<evidence type="ECO:0000313" key="2">
    <source>
        <dbReference type="EMBL" id="MBI6547384.1"/>
    </source>
</evidence>
<sequence length="89" mass="10098">MNESVMTDSLEIALEAIENVFDKIDRNRHKNFWNNREPKQRIRTQESDTVNALSGFITAVNNAQSKEPVAKNNKSPRRRLESGGVTARG</sequence>
<reference evidence="2 3" key="1">
    <citation type="submission" date="2020-08" db="EMBL/GenBank/DDBJ databases">
        <title>Description of Xenorhabdus lircayensis sp. nov., the symbiotic bacterium associated with the entomopathogenic nematode Steirnernema unicornum.</title>
        <authorList>
            <person name="Castaneda-Alvarez C."/>
            <person name="Prodan S."/>
            <person name="Zamorano A."/>
            <person name="San-Blas E."/>
            <person name="Aballay E."/>
        </authorList>
    </citation>
    <scope>NUCLEOTIDE SEQUENCE [LARGE SCALE GENOMIC DNA]</scope>
    <source>
        <strain evidence="2 3">VLS</strain>
    </source>
</reference>
<accession>A0ABS0U0I5</accession>
<gene>
    <name evidence="2" type="ORF">H8A87_01105</name>
</gene>
<keyword evidence="3" id="KW-1185">Reference proteome</keyword>
<dbReference type="EMBL" id="JACOII010000008">
    <property type="protein sequence ID" value="MBI6547384.1"/>
    <property type="molecule type" value="Genomic_DNA"/>
</dbReference>
<dbReference type="RefSeq" id="WP_198688192.1">
    <property type="nucleotide sequence ID" value="NZ_CAWPUD010000082.1"/>
</dbReference>
<feature type="region of interest" description="Disordered" evidence="1">
    <location>
        <begin position="64"/>
        <end position="89"/>
    </location>
</feature>
<evidence type="ECO:0000313" key="3">
    <source>
        <dbReference type="Proteomes" id="UP000696184"/>
    </source>
</evidence>
<proteinExistence type="predicted"/>
<dbReference type="Proteomes" id="UP000696184">
    <property type="component" value="Unassembled WGS sequence"/>
</dbReference>
<protein>
    <submittedName>
        <fullName evidence="2">Uncharacterized protein</fullName>
    </submittedName>
</protein>